<comment type="caution">
    <text evidence="2">The sequence shown here is derived from an EMBL/GenBank/DDBJ whole genome shotgun (WGS) entry which is preliminary data.</text>
</comment>
<keyword evidence="3" id="KW-1185">Reference proteome</keyword>
<evidence type="ECO:0008006" key="4">
    <source>
        <dbReference type="Google" id="ProtNLM"/>
    </source>
</evidence>
<dbReference type="AlphaFoldDB" id="A0A419SMV0"/>
<dbReference type="Proteomes" id="UP000284219">
    <property type="component" value="Unassembled WGS sequence"/>
</dbReference>
<evidence type="ECO:0000313" key="3">
    <source>
        <dbReference type="Proteomes" id="UP000284219"/>
    </source>
</evidence>
<dbReference type="InterPro" id="IPR024562">
    <property type="entry name" value="YqhG"/>
</dbReference>
<evidence type="ECO:0000313" key="2">
    <source>
        <dbReference type="EMBL" id="RKD25531.1"/>
    </source>
</evidence>
<dbReference type="Pfam" id="PF11079">
    <property type="entry name" value="YqhG"/>
    <property type="match status" value="1"/>
</dbReference>
<sequence>MNQAEIRNYIENYFKAFESEFVESNDAYFSVELPIEVDKDLGNRPFYWTYVEKIGIPHNPLTLTFIFDREQTPEEIRGEELPFGSRRLHQIFESAKKHGKFARLYETPPNIPTGSLPSFPLTPWLCVNYKIEFICDQKRDLLLPLGINLISGQIVKDFYNQVNSLPLTPKLPNYTFTMQPIFGLESAANRLEQYIQSIVDKEDDEWAKQASRRLEEEKQLIEAYYCEEVNQRAKQGEEEEAEQLRQQVQDEKEMRLKELIWQFEPRIQVTALNTGLFYLRSQIE</sequence>
<keyword evidence="1" id="KW-0175">Coiled coil</keyword>
<evidence type="ECO:0000256" key="1">
    <source>
        <dbReference type="SAM" id="Coils"/>
    </source>
</evidence>
<reference evidence="2 3" key="1">
    <citation type="submission" date="2016-08" db="EMBL/GenBank/DDBJ databases">
        <title>Novel Firmicute Genomes.</title>
        <authorList>
            <person name="Poppleton D.I."/>
            <person name="Gribaldo S."/>
        </authorList>
    </citation>
    <scope>NUCLEOTIDE SEQUENCE [LARGE SCALE GENOMIC DNA]</scope>
    <source>
        <strain evidence="2 3">RAOx-1</strain>
    </source>
</reference>
<dbReference type="RefSeq" id="WP_120188200.1">
    <property type="nucleotide sequence ID" value="NZ_MCHY01000006.1"/>
</dbReference>
<dbReference type="OrthoDB" id="2433584at2"/>
<proteinExistence type="predicted"/>
<accession>A0A419SMV0</accession>
<gene>
    <name evidence="2" type="ORF">BEP19_00880</name>
</gene>
<name>A0A419SMV0_9BACL</name>
<dbReference type="EMBL" id="MCHY01000006">
    <property type="protein sequence ID" value="RKD25531.1"/>
    <property type="molecule type" value="Genomic_DNA"/>
</dbReference>
<feature type="coiled-coil region" evidence="1">
    <location>
        <begin position="184"/>
        <end position="254"/>
    </location>
</feature>
<organism evidence="2 3">
    <name type="scientific">Ammoniphilus oxalaticus</name>
    <dbReference type="NCBI Taxonomy" id="66863"/>
    <lineage>
        <taxon>Bacteria</taxon>
        <taxon>Bacillati</taxon>
        <taxon>Bacillota</taxon>
        <taxon>Bacilli</taxon>
        <taxon>Bacillales</taxon>
        <taxon>Paenibacillaceae</taxon>
        <taxon>Aneurinibacillus group</taxon>
        <taxon>Ammoniphilus</taxon>
    </lineage>
</organism>
<protein>
    <recommendedName>
        <fullName evidence="4">YqhG</fullName>
    </recommendedName>
</protein>